<comment type="cofactor">
    <cofactor evidence="1">
        <name>[4Fe-4S] cluster</name>
        <dbReference type="ChEBI" id="CHEBI:49883"/>
    </cofactor>
</comment>
<dbReference type="InterPro" id="IPR017896">
    <property type="entry name" value="4Fe4S_Fe-S-bd"/>
</dbReference>
<dbReference type="InterPro" id="IPR009051">
    <property type="entry name" value="Helical_ferredxn"/>
</dbReference>
<dbReference type="GO" id="GO:0051539">
    <property type="term" value="F:4 iron, 4 sulfur cluster binding"/>
    <property type="evidence" value="ECO:0007669"/>
    <property type="project" value="UniProtKB-KW"/>
</dbReference>
<protein>
    <submittedName>
        <fullName evidence="12">Succinate dehydrogenase/fumarate reductase iron-sulfur protein</fullName>
    </submittedName>
</protein>
<keyword evidence="2" id="KW-0813">Transport</keyword>
<organism evidence="12">
    <name type="scientific">mine drainage metagenome</name>
    <dbReference type="NCBI Taxonomy" id="410659"/>
    <lineage>
        <taxon>unclassified sequences</taxon>
        <taxon>metagenomes</taxon>
        <taxon>ecological metagenomes</taxon>
    </lineage>
</organism>
<sequence>MTPAQVEQFRETPRCIACAACYSACPAVEADAAFPGPMALAKLYRFVVDPRDRARQDRLLRIQTEGLWLCLRCHLCTEACPKDVRPSERIRDLKEMAIAAQGGTERGSRHAIGFKQNIRERGQLNEMKLVLQTDGILGSIGQAGQGFKIWRKKPEISKKPRRIEGIEEVEQIYETLDPKPKGDR</sequence>
<accession>T0YPK9</accession>
<dbReference type="NCBIfam" id="TIGR00384">
    <property type="entry name" value="dhsB"/>
    <property type="match status" value="1"/>
</dbReference>
<evidence type="ECO:0000256" key="8">
    <source>
        <dbReference type="ARBA" id="ARBA00023004"/>
    </source>
</evidence>
<evidence type="ECO:0000256" key="2">
    <source>
        <dbReference type="ARBA" id="ARBA00022448"/>
    </source>
</evidence>
<keyword evidence="3" id="KW-0004">4Fe-4S</keyword>
<evidence type="ECO:0000313" key="12">
    <source>
        <dbReference type="EMBL" id="EQD33687.1"/>
    </source>
</evidence>
<dbReference type="GO" id="GO:0009061">
    <property type="term" value="P:anaerobic respiration"/>
    <property type="evidence" value="ECO:0007669"/>
    <property type="project" value="TreeGrafter"/>
</dbReference>
<dbReference type="PROSITE" id="PS51379">
    <property type="entry name" value="4FE4S_FER_2"/>
    <property type="match status" value="2"/>
</dbReference>
<keyword evidence="9" id="KW-0411">Iron-sulfur</keyword>
<feature type="domain" description="4Fe-4S ferredoxin-type" evidence="11">
    <location>
        <begin position="58"/>
        <end position="90"/>
    </location>
</feature>
<keyword evidence="4" id="KW-0001">2Fe-2S</keyword>
<comment type="caution">
    <text evidence="12">The sequence shown here is derived from an EMBL/GenBank/DDBJ whole genome shotgun (WGS) entry which is preliminary data.</text>
</comment>
<gene>
    <name evidence="12" type="ORF">B1B_17479</name>
</gene>
<evidence type="ECO:0000256" key="9">
    <source>
        <dbReference type="ARBA" id="ARBA00023014"/>
    </source>
</evidence>
<dbReference type="Pfam" id="PF13183">
    <property type="entry name" value="Fer4_8"/>
    <property type="match status" value="1"/>
</dbReference>
<evidence type="ECO:0000256" key="4">
    <source>
        <dbReference type="ARBA" id="ARBA00022714"/>
    </source>
</evidence>
<dbReference type="InterPro" id="IPR004489">
    <property type="entry name" value="Succ_DH/fum_Rdtase_Fe-S"/>
</dbReference>
<reference evidence="12" key="1">
    <citation type="submission" date="2013-08" db="EMBL/GenBank/DDBJ databases">
        <authorList>
            <person name="Mendez C."/>
            <person name="Richter M."/>
            <person name="Ferrer M."/>
            <person name="Sanchez J."/>
        </authorList>
    </citation>
    <scope>NUCLEOTIDE SEQUENCE</scope>
</reference>
<proteinExistence type="predicted"/>
<evidence type="ECO:0000256" key="1">
    <source>
        <dbReference type="ARBA" id="ARBA00001966"/>
    </source>
</evidence>
<evidence type="ECO:0000256" key="5">
    <source>
        <dbReference type="ARBA" id="ARBA00022723"/>
    </source>
</evidence>
<dbReference type="InterPro" id="IPR017900">
    <property type="entry name" value="4Fe4S_Fe_S_CS"/>
</dbReference>
<comment type="catalytic activity">
    <reaction evidence="10">
        <text>a quinone + succinate = fumarate + a quinol</text>
        <dbReference type="Rhea" id="RHEA:40523"/>
        <dbReference type="ChEBI" id="CHEBI:24646"/>
        <dbReference type="ChEBI" id="CHEBI:29806"/>
        <dbReference type="ChEBI" id="CHEBI:30031"/>
        <dbReference type="ChEBI" id="CHEBI:132124"/>
        <dbReference type="EC" id="1.3.5.1"/>
    </reaction>
</comment>
<dbReference type="PANTHER" id="PTHR43551">
    <property type="entry name" value="FUMARATE REDUCTASE IRON-SULFUR SUBUNIT"/>
    <property type="match status" value="1"/>
</dbReference>
<dbReference type="GO" id="GO:0051537">
    <property type="term" value="F:2 iron, 2 sulfur cluster binding"/>
    <property type="evidence" value="ECO:0007669"/>
    <property type="project" value="UniProtKB-KW"/>
</dbReference>
<dbReference type="GO" id="GO:0046872">
    <property type="term" value="F:metal ion binding"/>
    <property type="evidence" value="ECO:0007669"/>
    <property type="project" value="UniProtKB-KW"/>
</dbReference>
<dbReference type="GO" id="GO:0008177">
    <property type="term" value="F:succinate dehydrogenase (quinone) activity"/>
    <property type="evidence" value="ECO:0007669"/>
    <property type="project" value="UniProtKB-EC"/>
</dbReference>
<name>T0YPK9_9ZZZZ</name>
<dbReference type="PROSITE" id="PS00198">
    <property type="entry name" value="4FE4S_FER_1"/>
    <property type="match status" value="2"/>
</dbReference>
<dbReference type="GO" id="GO:0006099">
    <property type="term" value="P:tricarboxylic acid cycle"/>
    <property type="evidence" value="ECO:0007669"/>
    <property type="project" value="InterPro"/>
</dbReference>
<evidence type="ECO:0000256" key="6">
    <source>
        <dbReference type="ARBA" id="ARBA00022982"/>
    </source>
</evidence>
<dbReference type="EMBL" id="AUZY01011676">
    <property type="protein sequence ID" value="EQD33687.1"/>
    <property type="molecule type" value="Genomic_DNA"/>
</dbReference>
<keyword evidence="7" id="KW-0560">Oxidoreductase</keyword>
<keyword evidence="6" id="KW-0249">Electron transport</keyword>
<evidence type="ECO:0000259" key="11">
    <source>
        <dbReference type="PROSITE" id="PS51379"/>
    </source>
</evidence>
<dbReference type="SUPFAM" id="SSF46548">
    <property type="entry name" value="alpha-helical ferredoxin"/>
    <property type="match status" value="1"/>
</dbReference>
<reference evidence="12" key="2">
    <citation type="journal article" date="2014" name="ISME J.">
        <title>Microbial stratification in low pH oxic and suboxic macroscopic growths along an acid mine drainage.</title>
        <authorList>
            <person name="Mendez-Garcia C."/>
            <person name="Mesa V."/>
            <person name="Sprenger R.R."/>
            <person name="Richter M."/>
            <person name="Diez M.S."/>
            <person name="Solano J."/>
            <person name="Bargiela R."/>
            <person name="Golyshina O.V."/>
            <person name="Manteca A."/>
            <person name="Ramos J.L."/>
            <person name="Gallego J.R."/>
            <person name="Llorente I."/>
            <person name="Martins Dos Santos V.A."/>
            <person name="Jensen O.N."/>
            <person name="Pelaez A.I."/>
            <person name="Sanchez J."/>
            <person name="Ferrer M."/>
        </authorList>
    </citation>
    <scope>NUCLEOTIDE SEQUENCE</scope>
</reference>
<dbReference type="AlphaFoldDB" id="T0YPK9"/>
<feature type="domain" description="4Fe-4S ferredoxin-type" evidence="11">
    <location>
        <begin position="5"/>
        <end position="36"/>
    </location>
</feature>
<dbReference type="Gene3D" id="1.10.1060.10">
    <property type="entry name" value="Alpha-helical ferredoxin"/>
    <property type="match status" value="1"/>
</dbReference>
<keyword evidence="8" id="KW-0408">Iron</keyword>
<evidence type="ECO:0000256" key="3">
    <source>
        <dbReference type="ARBA" id="ARBA00022485"/>
    </source>
</evidence>
<evidence type="ECO:0000256" key="7">
    <source>
        <dbReference type="ARBA" id="ARBA00023002"/>
    </source>
</evidence>
<dbReference type="PANTHER" id="PTHR43551:SF2">
    <property type="entry name" value="FUMARATE REDUCTASE IRON-SULFUR SUBUNIT"/>
    <property type="match status" value="1"/>
</dbReference>
<keyword evidence="5" id="KW-0479">Metal-binding</keyword>
<evidence type="ECO:0000256" key="10">
    <source>
        <dbReference type="ARBA" id="ARBA00049220"/>
    </source>
</evidence>